<dbReference type="SUPFAM" id="SSF109998">
    <property type="entry name" value="Triger factor/SurA peptide-binding domain-like"/>
    <property type="match status" value="1"/>
</dbReference>
<evidence type="ECO:0000256" key="1">
    <source>
        <dbReference type="PROSITE-ProRule" id="PRU00278"/>
    </source>
</evidence>
<dbReference type="AlphaFoldDB" id="A0A1T5JBG8"/>
<dbReference type="PROSITE" id="PS01096">
    <property type="entry name" value="PPIC_PPIASE_1"/>
    <property type="match status" value="1"/>
</dbReference>
<dbReference type="Pfam" id="PF13616">
    <property type="entry name" value="Rotamase_3"/>
    <property type="match status" value="1"/>
</dbReference>
<protein>
    <submittedName>
        <fullName evidence="3">Peptidyl-prolyl cis-trans isomerase C</fullName>
    </submittedName>
</protein>
<dbReference type="InterPro" id="IPR050245">
    <property type="entry name" value="PrsA_foldase"/>
</dbReference>
<evidence type="ECO:0000313" key="3">
    <source>
        <dbReference type="EMBL" id="SKC48632.1"/>
    </source>
</evidence>
<dbReference type="PROSITE" id="PS50198">
    <property type="entry name" value="PPIC_PPIASE_2"/>
    <property type="match status" value="1"/>
</dbReference>
<dbReference type="EMBL" id="FUZT01000002">
    <property type="protein sequence ID" value="SKC48632.1"/>
    <property type="molecule type" value="Genomic_DNA"/>
</dbReference>
<dbReference type="InterPro" id="IPR046357">
    <property type="entry name" value="PPIase_dom_sf"/>
</dbReference>
<dbReference type="PANTHER" id="PTHR47245:SF2">
    <property type="entry name" value="PEPTIDYL-PROLYL CIS-TRANS ISOMERASE HP_0175-RELATED"/>
    <property type="match status" value="1"/>
</dbReference>
<sequence>MSENKVLATVNGKQITEMDVNALLQNVIAQGNQNFNSEQGRQQILDELINQELFYLDAVDNDFDKEEAFKKELEINKANILKQYALRKLLTSVKVEEDEVVSYYNNNKESFKNPETVKASHILVKTEEEANKTIEEIQNGLSFEKAAEKYSTCPSKARGGDLGFFAKGQMVPEFENAAFNMGKGEMSDPVKTQFGYHIIKLVDKKATSESSFEQVQDQIRQFLLGKKQNSLYIDKTTELRNKYDVKINE</sequence>
<keyword evidence="4" id="KW-1185">Reference proteome</keyword>
<dbReference type="Proteomes" id="UP000190285">
    <property type="component" value="Unassembled WGS sequence"/>
</dbReference>
<accession>A0A1T5JBG8</accession>
<dbReference type="Gene3D" id="3.10.50.40">
    <property type="match status" value="1"/>
</dbReference>
<name>A0A1T5JBG8_9FIRM</name>
<dbReference type="InterPro" id="IPR027304">
    <property type="entry name" value="Trigger_fact/SurA_dom_sf"/>
</dbReference>
<dbReference type="STRING" id="36842.SAMN02194393_01060"/>
<dbReference type="SUPFAM" id="SSF54534">
    <property type="entry name" value="FKBP-like"/>
    <property type="match status" value="1"/>
</dbReference>
<reference evidence="3 4" key="1">
    <citation type="submission" date="2017-02" db="EMBL/GenBank/DDBJ databases">
        <authorList>
            <person name="Peterson S.W."/>
        </authorList>
    </citation>
    <scope>NUCLEOTIDE SEQUENCE [LARGE SCALE GENOMIC DNA]</scope>
    <source>
        <strain evidence="3 4">M1</strain>
    </source>
</reference>
<evidence type="ECO:0000259" key="2">
    <source>
        <dbReference type="PROSITE" id="PS50198"/>
    </source>
</evidence>
<dbReference type="PANTHER" id="PTHR47245">
    <property type="entry name" value="PEPTIDYLPROLYL ISOMERASE"/>
    <property type="match status" value="1"/>
</dbReference>
<proteinExistence type="predicted"/>
<evidence type="ECO:0000313" key="4">
    <source>
        <dbReference type="Proteomes" id="UP000190285"/>
    </source>
</evidence>
<organism evidence="3 4">
    <name type="scientific">Maledivibacter halophilus</name>
    <dbReference type="NCBI Taxonomy" id="36842"/>
    <lineage>
        <taxon>Bacteria</taxon>
        <taxon>Bacillati</taxon>
        <taxon>Bacillota</taxon>
        <taxon>Clostridia</taxon>
        <taxon>Peptostreptococcales</taxon>
        <taxon>Caminicellaceae</taxon>
        <taxon>Maledivibacter</taxon>
    </lineage>
</organism>
<dbReference type="InterPro" id="IPR000297">
    <property type="entry name" value="PPIase_PpiC"/>
</dbReference>
<gene>
    <name evidence="3" type="ORF">SAMN02194393_01060</name>
</gene>
<dbReference type="InterPro" id="IPR023058">
    <property type="entry name" value="PPIase_PpiC_CS"/>
</dbReference>
<dbReference type="Gene3D" id="1.10.8.1040">
    <property type="match status" value="1"/>
</dbReference>
<keyword evidence="1 3" id="KW-0413">Isomerase</keyword>
<keyword evidence="1" id="KW-0697">Rotamase</keyword>
<feature type="domain" description="PpiC" evidence="2">
    <location>
        <begin position="114"/>
        <end position="203"/>
    </location>
</feature>
<dbReference type="GO" id="GO:0003755">
    <property type="term" value="F:peptidyl-prolyl cis-trans isomerase activity"/>
    <property type="evidence" value="ECO:0007669"/>
    <property type="project" value="UniProtKB-KW"/>
</dbReference>
<dbReference type="RefSeq" id="WP_079489898.1">
    <property type="nucleotide sequence ID" value="NZ_FUZT01000002.1"/>
</dbReference>
<dbReference type="OrthoDB" id="14196at2"/>